<dbReference type="InterPro" id="IPR011089">
    <property type="entry name" value="GmrSD_C"/>
</dbReference>
<feature type="domain" description="GmrSD restriction endonucleases N-terminal" evidence="1">
    <location>
        <begin position="12"/>
        <end position="253"/>
    </location>
</feature>
<dbReference type="RefSeq" id="WP_094570620.1">
    <property type="nucleotide sequence ID" value="NZ_CP022743.1"/>
</dbReference>
<evidence type="ECO:0000259" key="2">
    <source>
        <dbReference type="Pfam" id="PF07510"/>
    </source>
</evidence>
<evidence type="ECO:0000313" key="4">
    <source>
        <dbReference type="Proteomes" id="UP000215002"/>
    </source>
</evidence>
<dbReference type="Pfam" id="PF07510">
    <property type="entry name" value="GmrSD_C"/>
    <property type="match status" value="1"/>
</dbReference>
<gene>
    <name evidence="3" type="ORF">MuYL_2358</name>
</gene>
<evidence type="ECO:0000313" key="3">
    <source>
        <dbReference type="EMBL" id="ASU34247.1"/>
    </source>
</evidence>
<accession>A0A223NWK3</accession>
<keyword evidence="4" id="KW-1185">Reference proteome</keyword>
<reference evidence="3 4" key="1">
    <citation type="submission" date="2017-08" db="EMBL/GenBank/DDBJ databases">
        <title>Complete genome sequence of Mucilaginibacter sp. strain BJC16-A31.</title>
        <authorList>
            <consortium name="Henan University of Science and Technology"/>
            <person name="You X."/>
        </authorList>
    </citation>
    <scope>NUCLEOTIDE SEQUENCE [LARGE SCALE GENOMIC DNA]</scope>
    <source>
        <strain evidence="3 4">BJC16-A31</strain>
    </source>
</reference>
<dbReference type="OrthoDB" id="9798761at2"/>
<dbReference type="Pfam" id="PF03235">
    <property type="entry name" value="GmrSD_N"/>
    <property type="match status" value="1"/>
</dbReference>
<protein>
    <recommendedName>
        <fullName evidence="5">DUF262 domain-containing protein</fullName>
    </recommendedName>
</protein>
<dbReference type="KEGG" id="muc:MuYL_2358"/>
<dbReference type="PANTHER" id="PTHR35149:SF1">
    <property type="entry name" value="DUF5655 DOMAIN-CONTAINING PROTEIN"/>
    <property type="match status" value="1"/>
</dbReference>
<organism evidence="3 4">
    <name type="scientific">Mucilaginibacter xinganensis</name>
    <dbReference type="NCBI Taxonomy" id="1234841"/>
    <lineage>
        <taxon>Bacteria</taxon>
        <taxon>Pseudomonadati</taxon>
        <taxon>Bacteroidota</taxon>
        <taxon>Sphingobacteriia</taxon>
        <taxon>Sphingobacteriales</taxon>
        <taxon>Sphingobacteriaceae</taxon>
        <taxon>Mucilaginibacter</taxon>
    </lineage>
</organism>
<dbReference type="PANTHER" id="PTHR35149">
    <property type="entry name" value="SLL5132 PROTEIN"/>
    <property type="match status" value="1"/>
</dbReference>
<sequence>MDVRPLYHPVGELFKYQPVYRVPAYQRSYSWEQLEIEDFIRDLENCYNKRKYDKAVVHFFGQIVCIEEKLQGTYDLSYFELVDGQQRVATFILLVLSLKKTYESIIIEIQGEAEFINQKNILNERIQDLSKRYLFFQKEVLESFEEINVLELSNRDKVFFRAFIRNIEAPQQRESHRLIRQAFDMIHKKVNEITFSANLKDRLGNLKTIEQILENDFCILNMITGDRKAAFKLFQVLNNRGKNLTEGDLLRAESLRILEPFPANQGVVEEAWDNILSDTPILTERFLRAIYGSHTGSKASANSLFNEFLTHFIPEYDFEFIEPKNAEEIQVKVKNIETDIAILRKINHGQWPYEQKQPIEHWDRNRIHLLIHAFDHTACLPFLLSASLLDHKEFNKIIHVIERFVFRYLIVCNQYIGDLIMIYTEEAKVLRDNPQAYTAQNLIARLKPLIDRSDDEMFNRLLDDFKYQQTGGKSNKPLKYFLLTMEYYFRWYKDGANGEPTCMDKERVYDFGDSTIEHIYPNNAQGAVIDQTLEPLKNTIGNLTILGNADNRTGDNDDFETKRPIFKDSSLMMNREDVANTANWDNAAIELRTADLKKMALRIFTI</sequence>
<evidence type="ECO:0000259" key="1">
    <source>
        <dbReference type="Pfam" id="PF03235"/>
    </source>
</evidence>
<feature type="domain" description="GmrSD restriction endonucleases C-terminal" evidence="2">
    <location>
        <begin position="454"/>
        <end position="598"/>
    </location>
</feature>
<dbReference type="AlphaFoldDB" id="A0A223NWK3"/>
<proteinExistence type="predicted"/>
<dbReference type="Proteomes" id="UP000215002">
    <property type="component" value="Chromosome"/>
</dbReference>
<evidence type="ECO:0008006" key="5">
    <source>
        <dbReference type="Google" id="ProtNLM"/>
    </source>
</evidence>
<name>A0A223NWK3_9SPHI</name>
<dbReference type="EMBL" id="CP022743">
    <property type="protein sequence ID" value="ASU34247.1"/>
    <property type="molecule type" value="Genomic_DNA"/>
</dbReference>
<dbReference type="InterPro" id="IPR004919">
    <property type="entry name" value="GmrSD_N"/>
</dbReference>